<evidence type="ECO:0000313" key="2">
    <source>
        <dbReference type="Proteomes" id="UP000494245"/>
    </source>
</evidence>
<proteinExistence type="predicted"/>
<dbReference type="EMBL" id="BLTE01000013">
    <property type="protein sequence ID" value="GFK95004.1"/>
    <property type="molecule type" value="Genomic_DNA"/>
</dbReference>
<accession>A0A6V8LTF1</accession>
<reference evidence="1 2" key="2">
    <citation type="submission" date="2020-05" db="EMBL/GenBank/DDBJ databases">
        <title>Draft genome sequence of Desulfovibrio sp. strainFSS-1.</title>
        <authorList>
            <person name="Shimoshige H."/>
            <person name="Kobayashi H."/>
            <person name="Maekawa T."/>
        </authorList>
    </citation>
    <scope>NUCLEOTIDE SEQUENCE [LARGE SCALE GENOMIC DNA]</scope>
    <source>
        <strain evidence="1 2">SIID29052-01</strain>
    </source>
</reference>
<comment type="caution">
    <text evidence="1">The sequence shown here is derived from an EMBL/GenBank/DDBJ whole genome shotgun (WGS) entry which is preliminary data.</text>
</comment>
<organism evidence="1 2">
    <name type="scientific">Fundidesulfovibrio magnetotacticus</name>
    <dbReference type="NCBI Taxonomy" id="2730080"/>
    <lineage>
        <taxon>Bacteria</taxon>
        <taxon>Pseudomonadati</taxon>
        <taxon>Thermodesulfobacteriota</taxon>
        <taxon>Desulfovibrionia</taxon>
        <taxon>Desulfovibrionales</taxon>
        <taxon>Desulfovibrionaceae</taxon>
        <taxon>Fundidesulfovibrio</taxon>
    </lineage>
</organism>
<protein>
    <submittedName>
        <fullName evidence="1">Uncharacterized protein</fullName>
    </submittedName>
</protein>
<dbReference type="RefSeq" id="WP_173085618.1">
    <property type="nucleotide sequence ID" value="NZ_BLTE01000013.1"/>
</dbReference>
<keyword evidence="2" id="KW-1185">Reference proteome</keyword>
<dbReference type="Proteomes" id="UP000494245">
    <property type="component" value="Unassembled WGS sequence"/>
</dbReference>
<reference evidence="1 2" key="1">
    <citation type="submission" date="2020-04" db="EMBL/GenBank/DDBJ databases">
        <authorList>
            <consortium name="Desulfovibrio sp. FSS-1 genome sequencing consortium"/>
            <person name="Shimoshige H."/>
            <person name="Kobayashi H."/>
            <person name="Maekawa T."/>
        </authorList>
    </citation>
    <scope>NUCLEOTIDE SEQUENCE [LARGE SCALE GENOMIC DNA]</scope>
    <source>
        <strain evidence="1 2">SIID29052-01</strain>
    </source>
</reference>
<gene>
    <name evidence="1" type="ORF">NNJEOMEG_02852</name>
</gene>
<evidence type="ECO:0000313" key="1">
    <source>
        <dbReference type="EMBL" id="GFK95004.1"/>
    </source>
</evidence>
<dbReference type="AlphaFoldDB" id="A0A6V8LTF1"/>
<sequence length="73" mass="8362">MALLDAQYLARLEDYFASGDLQFDFDNADEEKRGEILDFLEKLMDLADQADALATKLIFRDQLEAMLGENTQK</sequence>
<name>A0A6V8LTF1_9BACT</name>